<keyword evidence="7 8" id="KW-0807">Transducer</keyword>
<feature type="transmembrane region" description="Helical" evidence="9">
    <location>
        <begin position="114"/>
        <end position="135"/>
    </location>
</feature>
<keyword evidence="4 8" id="KW-0297">G-protein coupled receptor</keyword>
<dbReference type="GO" id="GO:0004930">
    <property type="term" value="F:G protein-coupled receptor activity"/>
    <property type="evidence" value="ECO:0007669"/>
    <property type="project" value="UniProtKB-KW"/>
</dbReference>
<dbReference type="Ensembl" id="ENSPMRT00000002918.1">
    <property type="protein sequence ID" value="ENSPMRP00000002728.1"/>
    <property type="gene ID" value="ENSPMRG00000001963.1"/>
</dbReference>
<feature type="transmembrane region" description="Helical" evidence="9">
    <location>
        <begin position="284"/>
        <end position="304"/>
    </location>
</feature>
<organism evidence="11 12">
    <name type="scientific">Podarcis muralis</name>
    <name type="common">Wall lizard</name>
    <name type="synonym">Lacerta muralis</name>
    <dbReference type="NCBI Taxonomy" id="64176"/>
    <lineage>
        <taxon>Eukaryota</taxon>
        <taxon>Metazoa</taxon>
        <taxon>Chordata</taxon>
        <taxon>Craniata</taxon>
        <taxon>Vertebrata</taxon>
        <taxon>Euteleostomi</taxon>
        <taxon>Lepidosauria</taxon>
        <taxon>Squamata</taxon>
        <taxon>Bifurcata</taxon>
        <taxon>Unidentata</taxon>
        <taxon>Episquamata</taxon>
        <taxon>Laterata</taxon>
        <taxon>Lacertibaenia</taxon>
        <taxon>Lacertidae</taxon>
        <taxon>Podarcis</taxon>
    </lineage>
</organism>
<dbReference type="CDD" id="cd15410">
    <property type="entry name" value="7tmA_OR5D-like"/>
    <property type="match status" value="1"/>
</dbReference>
<keyword evidence="5 9" id="KW-0472">Membrane</keyword>
<feature type="domain" description="G-protein coupled receptors family 1 profile" evidence="10">
    <location>
        <begin position="53"/>
        <end position="302"/>
    </location>
</feature>
<feature type="transmembrane region" description="Helical" evidence="9">
    <location>
        <begin position="156"/>
        <end position="180"/>
    </location>
</feature>
<reference evidence="11" key="2">
    <citation type="submission" date="2025-08" db="UniProtKB">
        <authorList>
            <consortium name="Ensembl"/>
        </authorList>
    </citation>
    <scope>IDENTIFICATION</scope>
</reference>
<feature type="transmembrane region" description="Helical" evidence="9">
    <location>
        <begin position="210"/>
        <end position="237"/>
    </location>
</feature>
<evidence type="ECO:0000313" key="11">
    <source>
        <dbReference type="Ensembl" id="ENSPMRP00000002728.1"/>
    </source>
</evidence>
<dbReference type="PROSITE" id="PS00237">
    <property type="entry name" value="G_PROTEIN_RECEP_F1_1"/>
    <property type="match status" value="1"/>
</dbReference>
<evidence type="ECO:0000313" key="12">
    <source>
        <dbReference type="Proteomes" id="UP000472272"/>
    </source>
</evidence>
<evidence type="ECO:0000256" key="9">
    <source>
        <dbReference type="RuleBase" id="RU363047"/>
    </source>
</evidence>
<evidence type="ECO:0000259" key="10">
    <source>
        <dbReference type="PROSITE" id="PS50262"/>
    </source>
</evidence>
<keyword evidence="6 8" id="KW-0675">Receptor</keyword>
<keyword evidence="12" id="KW-1185">Reference proteome</keyword>
<evidence type="ECO:0000256" key="3">
    <source>
        <dbReference type="ARBA" id="ARBA00022989"/>
    </source>
</evidence>
<dbReference type="PRINTS" id="PR00245">
    <property type="entry name" value="OLFACTORYR"/>
</dbReference>
<evidence type="ECO:0000256" key="6">
    <source>
        <dbReference type="ARBA" id="ARBA00023170"/>
    </source>
</evidence>
<comment type="subcellular location">
    <subcellularLocation>
        <location evidence="9">Cell membrane</location>
        <topology evidence="9">Multi-pass membrane protein</topology>
    </subcellularLocation>
    <subcellularLocation>
        <location evidence="1">Membrane</location>
        <topology evidence="1">Multi-pass membrane protein</topology>
    </subcellularLocation>
</comment>
<reference evidence="11" key="3">
    <citation type="submission" date="2025-09" db="UniProtKB">
        <authorList>
            <consortium name="Ensembl"/>
        </authorList>
    </citation>
    <scope>IDENTIFICATION</scope>
</reference>
<dbReference type="AlphaFoldDB" id="A0A670HSP6"/>
<dbReference type="PRINTS" id="PR00237">
    <property type="entry name" value="GPCRRHODOPSN"/>
</dbReference>
<dbReference type="Proteomes" id="UP000472272">
    <property type="component" value="Chromosome 1"/>
</dbReference>
<keyword evidence="2 8" id="KW-0812">Transmembrane</keyword>
<keyword evidence="9" id="KW-0716">Sensory transduction</keyword>
<feature type="transmembrane region" description="Helical" evidence="9">
    <location>
        <begin position="72"/>
        <end position="94"/>
    </location>
</feature>
<proteinExistence type="inferred from homology"/>
<protein>
    <recommendedName>
        <fullName evidence="9">Olfactory receptor</fullName>
    </recommendedName>
</protein>
<dbReference type="InterPro" id="IPR017452">
    <property type="entry name" value="GPCR_Rhodpsn_7TM"/>
</dbReference>
<keyword evidence="9" id="KW-1003">Cell membrane</keyword>
<dbReference type="InterPro" id="IPR000725">
    <property type="entry name" value="Olfact_rcpt"/>
</dbReference>
<dbReference type="InterPro" id="IPR000276">
    <property type="entry name" value="GPCR_Rhodpsn"/>
</dbReference>
<dbReference type="OMA" id="NQWLLFF"/>
<evidence type="ECO:0000256" key="5">
    <source>
        <dbReference type="ARBA" id="ARBA00023136"/>
    </source>
</evidence>
<comment type="similarity">
    <text evidence="8">Belongs to the G-protein coupled receptor 1 family.</text>
</comment>
<evidence type="ECO:0000256" key="2">
    <source>
        <dbReference type="ARBA" id="ARBA00022692"/>
    </source>
</evidence>
<evidence type="ECO:0000256" key="7">
    <source>
        <dbReference type="ARBA" id="ARBA00023224"/>
    </source>
</evidence>
<dbReference type="GO" id="GO:0005886">
    <property type="term" value="C:plasma membrane"/>
    <property type="evidence" value="ECO:0007669"/>
    <property type="project" value="UniProtKB-SubCell"/>
</dbReference>
<gene>
    <name evidence="11" type="primary">LOC114601676</name>
</gene>
<keyword evidence="9" id="KW-0552">Olfaction</keyword>
<dbReference type="PANTHER" id="PTHR48018">
    <property type="entry name" value="OLFACTORY RECEPTOR"/>
    <property type="match status" value="1"/>
</dbReference>
<dbReference type="FunFam" id="1.20.1070.10:FF:000003">
    <property type="entry name" value="Olfactory receptor"/>
    <property type="match status" value="1"/>
</dbReference>
<dbReference type="Pfam" id="PF13853">
    <property type="entry name" value="7tm_4"/>
    <property type="match status" value="1"/>
</dbReference>
<keyword evidence="3 9" id="KW-1133">Transmembrane helix</keyword>
<dbReference type="Gene3D" id="1.20.1070.10">
    <property type="entry name" value="Rhodopsin 7-helix transmembrane proteins"/>
    <property type="match status" value="1"/>
</dbReference>
<feature type="transmembrane region" description="Helical" evidence="9">
    <location>
        <begin position="37"/>
        <end position="60"/>
    </location>
</feature>
<dbReference type="SUPFAM" id="SSF81321">
    <property type="entry name" value="Family A G protein-coupled receptor-like"/>
    <property type="match status" value="1"/>
</dbReference>
<name>A0A670HSP6_PODMU</name>
<sequence length="320" mass="36391">NKCCKDFNRSIPWLSRNYTLVSEFILLGFTDHPELQILLFVVFLTIYVVTLMGNFGIILIIRLEVRLHTPMYFFLSHLSFIDICYSSSITPKLLVDIISEAKGISFSACAVQMYLFVNLVVAESYLLAVMAYDRYVAICNPLLYTVAMSRKLCKQLVAVSYMCGMVCALVHTCSAFRLVFCGPNVIHHFYCDISPVLAISCSDNSINKMLLFIFATFEETSTIVIILMSYIFIIISVSRIRTNEGKYKAFSTCASHFTAITIFHATILLIYCQPNASHSLERDRIVSVFYTIVIPMLNPLIYSLRNKEVKGAFKRLVPLR</sequence>
<feature type="transmembrane region" description="Helical" evidence="9">
    <location>
        <begin position="249"/>
        <end position="272"/>
    </location>
</feature>
<dbReference type="GeneTree" id="ENSGT01120000271889"/>
<evidence type="ECO:0000256" key="4">
    <source>
        <dbReference type="ARBA" id="ARBA00023040"/>
    </source>
</evidence>
<evidence type="ECO:0000256" key="1">
    <source>
        <dbReference type="ARBA" id="ARBA00004141"/>
    </source>
</evidence>
<dbReference type="GO" id="GO:0004984">
    <property type="term" value="F:olfactory receptor activity"/>
    <property type="evidence" value="ECO:0007669"/>
    <property type="project" value="InterPro"/>
</dbReference>
<evidence type="ECO:0000256" key="8">
    <source>
        <dbReference type="RuleBase" id="RU000688"/>
    </source>
</evidence>
<accession>A0A670HSP6</accession>
<dbReference type="PROSITE" id="PS50262">
    <property type="entry name" value="G_PROTEIN_RECEP_F1_2"/>
    <property type="match status" value="1"/>
</dbReference>
<reference evidence="11 12" key="1">
    <citation type="journal article" date="2019" name="Proc. Natl. Acad. Sci. U.S.A.">
        <title>Regulatory changes in pterin and carotenoid genes underlie balanced color polymorphisms in the wall lizard.</title>
        <authorList>
            <person name="Andrade P."/>
            <person name="Pinho C."/>
            <person name="Perez I de Lanuza G."/>
            <person name="Afonso S."/>
            <person name="Brejcha J."/>
            <person name="Rubin C.J."/>
            <person name="Wallerman O."/>
            <person name="Pereira P."/>
            <person name="Sabatino S.J."/>
            <person name="Bellati A."/>
            <person name="Pellitteri-Rosa D."/>
            <person name="Bosakova Z."/>
            <person name="Bunikis I."/>
            <person name="Carretero M.A."/>
            <person name="Feiner N."/>
            <person name="Marsik P."/>
            <person name="Pauperio F."/>
            <person name="Salvi D."/>
            <person name="Soler L."/>
            <person name="While G.M."/>
            <person name="Uller T."/>
            <person name="Font E."/>
            <person name="Andersson L."/>
            <person name="Carneiro M."/>
        </authorList>
    </citation>
    <scope>NUCLEOTIDE SEQUENCE</scope>
</reference>